<dbReference type="AlphaFoldDB" id="A0A1F5R3D9"/>
<feature type="domain" description="ORC1/DEAH AAA+ ATPase" evidence="1">
    <location>
        <begin position="44"/>
        <end position="174"/>
    </location>
</feature>
<evidence type="ECO:0000313" key="3">
    <source>
        <dbReference type="Proteomes" id="UP000177230"/>
    </source>
</evidence>
<dbReference type="InterPro" id="IPR027417">
    <property type="entry name" value="P-loop_NTPase"/>
</dbReference>
<dbReference type="Gene3D" id="3.40.50.300">
    <property type="entry name" value="P-loop containing nucleotide triphosphate hydrolases"/>
    <property type="match status" value="1"/>
</dbReference>
<evidence type="ECO:0000259" key="1">
    <source>
        <dbReference type="Pfam" id="PF13401"/>
    </source>
</evidence>
<sequence>MDYERFFKLNDDPFSNIPDSRFYYDSPQHSRAIMHLAHVAERMRGLGVLTGEVGTGKTMLARRLLEILREDGRFETALLVLTHGDFSPLWFLRRVGALLDVKDVSDDKTQVSSALARRLMEIHAEGRKAVILIDEANLLRGQAMLEEIRGLLNLELSDARLITFILFGMTEVNQNLLVDVSLNQRVSVKYHLGPLDEDAVKEYVQHRLVVAGREEELFTDTAYQLIARYSQGRPRLINAICDNALMEGCLQEKDLLDASVIQIVANNLGLDDGAEQTAGVTAGAEANDYGF</sequence>
<reference evidence="2 3" key="1">
    <citation type="journal article" date="2016" name="Nat. Commun.">
        <title>Thousands of microbial genomes shed light on interconnected biogeochemical processes in an aquifer system.</title>
        <authorList>
            <person name="Anantharaman K."/>
            <person name="Brown C.T."/>
            <person name="Hug L.A."/>
            <person name="Sharon I."/>
            <person name="Castelle C.J."/>
            <person name="Probst A.J."/>
            <person name="Thomas B.C."/>
            <person name="Singh A."/>
            <person name="Wilkins M.J."/>
            <person name="Karaoz U."/>
            <person name="Brodie E.L."/>
            <person name="Williams K.H."/>
            <person name="Hubbard S.S."/>
            <person name="Banfield J.F."/>
        </authorList>
    </citation>
    <scope>NUCLEOTIDE SEQUENCE [LARGE SCALE GENOMIC DNA]</scope>
</reference>
<dbReference type="SUPFAM" id="SSF52540">
    <property type="entry name" value="P-loop containing nucleoside triphosphate hydrolases"/>
    <property type="match status" value="1"/>
</dbReference>
<protein>
    <recommendedName>
        <fullName evidence="1">ORC1/DEAH AAA+ ATPase domain-containing protein</fullName>
    </recommendedName>
</protein>
<dbReference type="InterPro" id="IPR052026">
    <property type="entry name" value="ExeA_AAA_ATPase_DNA-bind"/>
</dbReference>
<organism evidence="2 3">
    <name type="scientific">Candidatus Edwardsbacteria bacterium GWF2_54_11</name>
    <dbReference type="NCBI Taxonomy" id="1817851"/>
    <lineage>
        <taxon>Bacteria</taxon>
        <taxon>Candidatus Edwardsiibacteriota</taxon>
    </lineage>
</organism>
<dbReference type="Pfam" id="PF13401">
    <property type="entry name" value="AAA_22"/>
    <property type="match status" value="1"/>
</dbReference>
<dbReference type="InterPro" id="IPR049945">
    <property type="entry name" value="AAA_22"/>
</dbReference>
<dbReference type="Proteomes" id="UP000177230">
    <property type="component" value="Unassembled WGS sequence"/>
</dbReference>
<gene>
    <name evidence="2" type="ORF">A2024_06970</name>
</gene>
<dbReference type="EMBL" id="MFFM01000047">
    <property type="protein sequence ID" value="OGF08441.1"/>
    <property type="molecule type" value="Genomic_DNA"/>
</dbReference>
<comment type="caution">
    <text evidence="2">The sequence shown here is derived from an EMBL/GenBank/DDBJ whole genome shotgun (WGS) entry which is preliminary data.</text>
</comment>
<name>A0A1F5R3D9_9BACT</name>
<dbReference type="PANTHER" id="PTHR35894:SF1">
    <property type="entry name" value="PHOSPHORIBULOKINASE _ URIDINE KINASE FAMILY"/>
    <property type="match status" value="1"/>
</dbReference>
<proteinExistence type="predicted"/>
<dbReference type="PANTHER" id="PTHR35894">
    <property type="entry name" value="GENERAL SECRETION PATHWAY PROTEIN A-RELATED"/>
    <property type="match status" value="1"/>
</dbReference>
<accession>A0A1F5R3D9</accession>
<evidence type="ECO:0000313" key="2">
    <source>
        <dbReference type="EMBL" id="OGF08441.1"/>
    </source>
</evidence>
<dbReference type="GO" id="GO:0016887">
    <property type="term" value="F:ATP hydrolysis activity"/>
    <property type="evidence" value="ECO:0007669"/>
    <property type="project" value="InterPro"/>
</dbReference>